<dbReference type="VEuPathDB" id="FungiDB:A1O7_04349"/>
<dbReference type="InterPro" id="IPR013083">
    <property type="entry name" value="Znf_RING/FYVE/PHD"/>
</dbReference>
<evidence type="ECO:0000256" key="2">
    <source>
        <dbReference type="ARBA" id="ARBA00022771"/>
    </source>
</evidence>
<dbReference type="RefSeq" id="XP_007756550.1">
    <property type="nucleotide sequence ID" value="XM_007758360.1"/>
</dbReference>
<feature type="compositionally biased region" description="Basic and acidic residues" evidence="4">
    <location>
        <begin position="1"/>
        <end position="22"/>
    </location>
</feature>
<proteinExistence type="predicted"/>
<sequence length="318" mass="36251">MPPGLRERLARVGKEDNKDGTGRPKRQSRVPDRFGQASAASGDLDSRGKRDRLDELKDNTYQPSRRNNRVPSKDISGSERPRPRTRRQRLAAARQTPKTTNSREPKSTGSTSESSYDEAPADEVLSFLMQIEPGTLPADFDIRTFLAAAPKKKVKKHPSPPPDIEPMLPNLSQLAKEPVPTAFQEPHDQIWMAGLVWLHHVLQEGKAERRTPQRPFEDVKRWCLCPRGDVKGWSGSVQCEDLTCSITWYHWECLTELDQVLAQKYQTWACLRCLFQRALQFFTHFLESWLNGVTGLEHTAITNRLQKVVDEINLTVEC</sequence>
<dbReference type="EMBL" id="AMGW01000003">
    <property type="protein sequence ID" value="EXJ60197.1"/>
    <property type="molecule type" value="Genomic_DNA"/>
</dbReference>
<dbReference type="HOGENOM" id="CLU_874375_0_0_1"/>
<evidence type="ECO:0000256" key="4">
    <source>
        <dbReference type="SAM" id="MobiDB-lite"/>
    </source>
</evidence>
<organism evidence="5 6">
    <name type="scientific">Cladophialophora yegresii CBS 114405</name>
    <dbReference type="NCBI Taxonomy" id="1182544"/>
    <lineage>
        <taxon>Eukaryota</taxon>
        <taxon>Fungi</taxon>
        <taxon>Dikarya</taxon>
        <taxon>Ascomycota</taxon>
        <taxon>Pezizomycotina</taxon>
        <taxon>Eurotiomycetes</taxon>
        <taxon>Chaetothyriomycetidae</taxon>
        <taxon>Chaetothyriales</taxon>
        <taxon>Herpotrichiellaceae</taxon>
        <taxon>Cladophialophora</taxon>
    </lineage>
</organism>
<reference evidence="5 6" key="1">
    <citation type="submission" date="2013-03" db="EMBL/GenBank/DDBJ databases">
        <title>The Genome Sequence of Cladophialophora yegresii CBS 114405.</title>
        <authorList>
            <consortium name="The Broad Institute Genomics Platform"/>
            <person name="Cuomo C."/>
            <person name="de Hoog S."/>
            <person name="Gorbushina A."/>
            <person name="Walker B."/>
            <person name="Young S.K."/>
            <person name="Zeng Q."/>
            <person name="Gargeya S."/>
            <person name="Fitzgerald M."/>
            <person name="Haas B."/>
            <person name="Abouelleil A."/>
            <person name="Allen A.W."/>
            <person name="Alvarado L."/>
            <person name="Arachchi H.M."/>
            <person name="Berlin A.M."/>
            <person name="Chapman S.B."/>
            <person name="Gainer-Dewar J."/>
            <person name="Goldberg J."/>
            <person name="Griggs A."/>
            <person name="Gujja S."/>
            <person name="Hansen M."/>
            <person name="Howarth C."/>
            <person name="Imamovic A."/>
            <person name="Ireland A."/>
            <person name="Larimer J."/>
            <person name="McCowan C."/>
            <person name="Murphy C."/>
            <person name="Pearson M."/>
            <person name="Poon T.W."/>
            <person name="Priest M."/>
            <person name="Roberts A."/>
            <person name="Saif S."/>
            <person name="Shea T."/>
            <person name="Sisk P."/>
            <person name="Sykes S."/>
            <person name="Wortman J."/>
            <person name="Nusbaum C."/>
            <person name="Birren B."/>
        </authorList>
    </citation>
    <scope>NUCLEOTIDE SEQUENCE [LARGE SCALE GENOMIC DNA]</scope>
    <source>
        <strain evidence="5 6">CBS 114405</strain>
    </source>
</reference>
<dbReference type="OrthoDB" id="10530163at2759"/>
<evidence type="ECO:0000313" key="5">
    <source>
        <dbReference type="EMBL" id="EXJ60197.1"/>
    </source>
</evidence>
<feature type="region of interest" description="Disordered" evidence="4">
    <location>
        <begin position="1"/>
        <end position="118"/>
    </location>
</feature>
<feature type="compositionally biased region" description="Basic and acidic residues" evidence="4">
    <location>
        <begin position="44"/>
        <end position="58"/>
    </location>
</feature>
<dbReference type="GO" id="GO:0008270">
    <property type="term" value="F:zinc ion binding"/>
    <property type="evidence" value="ECO:0007669"/>
    <property type="project" value="UniProtKB-KW"/>
</dbReference>
<evidence type="ECO:0000256" key="1">
    <source>
        <dbReference type="ARBA" id="ARBA00022723"/>
    </source>
</evidence>
<gene>
    <name evidence="5" type="ORF">A1O7_04349</name>
</gene>
<evidence type="ECO:0008006" key="7">
    <source>
        <dbReference type="Google" id="ProtNLM"/>
    </source>
</evidence>
<dbReference type="PROSITE" id="PS01359">
    <property type="entry name" value="ZF_PHD_1"/>
    <property type="match status" value="1"/>
</dbReference>
<dbReference type="Proteomes" id="UP000019473">
    <property type="component" value="Unassembled WGS sequence"/>
</dbReference>
<evidence type="ECO:0000256" key="3">
    <source>
        <dbReference type="ARBA" id="ARBA00022833"/>
    </source>
</evidence>
<protein>
    <recommendedName>
        <fullName evidence="7">Zinc finger PHD-type domain-containing protein</fullName>
    </recommendedName>
</protein>
<evidence type="ECO:0000313" key="6">
    <source>
        <dbReference type="Proteomes" id="UP000019473"/>
    </source>
</evidence>
<keyword evidence="2" id="KW-0863">Zinc-finger</keyword>
<keyword evidence="3" id="KW-0862">Zinc</keyword>
<dbReference type="InterPro" id="IPR011011">
    <property type="entry name" value="Znf_FYVE_PHD"/>
</dbReference>
<name>W9VWI5_9EURO</name>
<dbReference type="Gene3D" id="3.30.40.10">
    <property type="entry name" value="Zinc/RING finger domain, C3HC4 (zinc finger)"/>
    <property type="match status" value="1"/>
</dbReference>
<keyword evidence="1" id="KW-0479">Metal-binding</keyword>
<dbReference type="SUPFAM" id="SSF57903">
    <property type="entry name" value="FYVE/PHD zinc finger"/>
    <property type="match status" value="1"/>
</dbReference>
<dbReference type="GeneID" id="19178935"/>
<keyword evidence="6" id="KW-1185">Reference proteome</keyword>
<dbReference type="AlphaFoldDB" id="W9VWI5"/>
<dbReference type="InterPro" id="IPR019786">
    <property type="entry name" value="Zinc_finger_PHD-type_CS"/>
</dbReference>
<comment type="caution">
    <text evidence="5">The sequence shown here is derived from an EMBL/GenBank/DDBJ whole genome shotgun (WGS) entry which is preliminary data.</text>
</comment>
<accession>W9VWI5</accession>